<feature type="compositionally biased region" description="Basic and acidic residues" evidence="1">
    <location>
        <begin position="52"/>
        <end position="69"/>
    </location>
</feature>
<gene>
    <name evidence="2" type="ORF">MCOL2_05600</name>
</gene>
<dbReference type="EMBL" id="AODM01000016">
    <property type="protein sequence ID" value="EUJ59550.1"/>
    <property type="molecule type" value="Genomic_DNA"/>
</dbReference>
<evidence type="ECO:0000313" key="2">
    <source>
        <dbReference type="EMBL" id="EUJ59550.1"/>
    </source>
</evidence>
<accession>W7DNM6</accession>
<dbReference type="PATRIC" id="fig|1265822.4.peg.1138"/>
<sequence>MCKYTVKMRFRDKETQVIYEVGTVLELTAERMKEITDKLGEEALEVFPETETTEKKETTKAKKADKKSE</sequence>
<name>W7DNM6_9LIST</name>
<evidence type="ECO:0000256" key="1">
    <source>
        <dbReference type="SAM" id="MobiDB-lite"/>
    </source>
</evidence>
<feature type="region of interest" description="Disordered" evidence="1">
    <location>
        <begin position="45"/>
        <end position="69"/>
    </location>
</feature>
<dbReference type="RefSeq" id="WP_036062799.1">
    <property type="nucleotide sequence ID" value="NZ_AODM01000016.1"/>
</dbReference>
<evidence type="ECO:0000313" key="3">
    <source>
        <dbReference type="Proteomes" id="UP000019241"/>
    </source>
</evidence>
<reference evidence="2 3" key="1">
    <citation type="submission" date="2012-12" db="EMBL/GenBank/DDBJ databases">
        <title>Novel taxa of Listeriaceae from agricultural environments in the United States.</title>
        <authorList>
            <person name="den Bakker H.C."/>
            <person name="Allred A."/>
            <person name="Warchocki S."/>
            <person name="Wright E.M."/>
            <person name="Burrell A."/>
            <person name="Nightingale K.K."/>
            <person name="Kephart D."/>
            <person name="Wiedmann M."/>
        </authorList>
    </citation>
    <scope>NUCLEOTIDE SEQUENCE [LARGE SCALE GENOMIC DNA]</scope>
    <source>
        <strain evidence="2 3">FSL S10-1203</strain>
    </source>
</reference>
<dbReference type="Proteomes" id="UP000019241">
    <property type="component" value="Unassembled WGS sequence"/>
</dbReference>
<proteinExistence type="predicted"/>
<organism evidence="2 3">
    <name type="scientific">Listeria fleischmannii FSL S10-1203</name>
    <dbReference type="NCBI Taxonomy" id="1265822"/>
    <lineage>
        <taxon>Bacteria</taxon>
        <taxon>Bacillati</taxon>
        <taxon>Bacillota</taxon>
        <taxon>Bacilli</taxon>
        <taxon>Bacillales</taxon>
        <taxon>Listeriaceae</taxon>
        <taxon>Listeria</taxon>
    </lineage>
</organism>
<dbReference type="AlphaFoldDB" id="W7DNM6"/>
<protein>
    <submittedName>
        <fullName evidence="2">Uncharacterized protein</fullName>
    </submittedName>
</protein>
<comment type="caution">
    <text evidence="2">The sequence shown here is derived from an EMBL/GenBank/DDBJ whole genome shotgun (WGS) entry which is preliminary data.</text>
</comment>